<feature type="domain" description="CUB" evidence="4">
    <location>
        <begin position="249"/>
        <end position="358"/>
    </location>
</feature>
<dbReference type="GeneTree" id="ENSGT00940000164655"/>
<dbReference type="Gene3D" id="4.10.400.10">
    <property type="entry name" value="Low-density Lipoprotein Receptor"/>
    <property type="match status" value="2"/>
</dbReference>
<dbReference type="PROSITE" id="PS01209">
    <property type="entry name" value="LDLRA_1"/>
    <property type="match status" value="1"/>
</dbReference>
<feature type="domain" description="Peptidase S1" evidence="6">
    <location>
        <begin position="430"/>
        <end position="624"/>
    </location>
</feature>
<dbReference type="SMART" id="SM00020">
    <property type="entry name" value="Tryp_SPc"/>
    <property type="match status" value="1"/>
</dbReference>
<evidence type="ECO:0000259" key="5">
    <source>
        <dbReference type="PROSITE" id="PS50060"/>
    </source>
</evidence>
<dbReference type="InterPro" id="IPR035914">
    <property type="entry name" value="Sperma_CUB_dom_sf"/>
</dbReference>
<dbReference type="FunFam" id="2.60.120.200:FF:000128">
    <property type="entry name" value="enteropeptidase isoform X2"/>
    <property type="match status" value="1"/>
</dbReference>
<dbReference type="PROSITE" id="PS01180">
    <property type="entry name" value="CUB"/>
    <property type="match status" value="1"/>
</dbReference>
<organism evidence="7 8">
    <name type="scientific">Oryzias melastigma</name>
    <name type="common">Marine medaka</name>
    <dbReference type="NCBI Taxonomy" id="30732"/>
    <lineage>
        <taxon>Eukaryota</taxon>
        <taxon>Metazoa</taxon>
        <taxon>Chordata</taxon>
        <taxon>Craniata</taxon>
        <taxon>Vertebrata</taxon>
        <taxon>Euteleostomi</taxon>
        <taxon>Actinopterygii</taxon>
        <taxon>Neopterygii</taxon>
        <taxon>Teleostei</taxon>
        <taxon>Neoteleostei</taxon>
        <taxon>Acanthomorphata</taxon>
        <taxon>Ovalentaria</taxon>
        <taxon>Atherinomorphae</taxon>
        <taxon>Beloniformes</taxon>
        <taxon>Adrianichthyidae</taxon>
        <taxon>Oryziinae</taxon>
        <taxon>Oryzias</taxon>
    </lineage>
</organism>
<dbReference type="PROSITE" id="PS50068">
    <property type="entry name" value="LDLRA_2"/>
    <property type="match status" value="2"/>
</dbReference>
<protein>
    <submittedName>
        <fullName evidence="7">Transmembrane serine protease 15</fullName>
    </submittedName>
</protein>
<evidence type="ECO:0000259" key="4">
    <source>
        <dbReference type="PROSITE" id="PS01180"/>
    </source>
</evidence>
<keyword evidence="2 3" id="KW-1015">Disulfide bond</keyword>
<comment type="caution">
    <text evidence="3">Lacks conserved residue(s) required for the propagation of feature annotation.</text>
</comment>
<proteinExistence type="predicted"/>
<keyword evidence="8" id="KW-1185">Reference proteome</keyword>
<dbReference type="CDD" id="cd06263">
    <property type="entry name" value="MAM"/>
    <property type="match status" value="1"/>
</dbReference>
<dbReference type="InterPro" id="IPR000998">
    <property type="entry name" value="MAM_dom"/>
</dbReference>
<dbReference type="PRINTS" id="PR00261">
    <property type="entry name" value="LDLRECEPTOR"/>
</dbReference>
<dbReference type="InterPro" id="IPR002172">
    <property type="entry name" value="LDrepeatLR_classA_rpt"/>
</dbReference>
<dbReference type="InterPro" id="IPR036055">
    <property type="entry name" value="LDL_receptor-like_sf"/>
</dbReference>
<evidence type="ECO:0000313" key="8">
    <source>
        <dbReference type="Proteomes" id="UP000261560"/>
    </source>
</evidence>
<evidence type="ECO:0000256" key="3">
    <source>
        <dbReference type="PROSITE-ProRule" id="PRU00124"/>
    </source>
</evidence>
<name>A0A3B3C1K1_ORYME</name>
<dbReference type="InterPro" id="IPR000859">
    <property type="entry name" value="CUB_dom"/>
</dbReference>
<dbReference type="Gene3D" id="2.40.10.10">
    <property type="entry name" value="Trypsin-like serine proteases"/>
    <property type="match status" value="2"/>
</dbReference>
<dbReference type="PROSITE" id="PS50060">
    <property type="entry name" value="MAM_2"/>
    <property type="match status" value="1"/>
</dbReference>
<dbReference type="SMART" id="SM00137">
    <property type="entry name" value="MAM"/>
    <property type="match status" value="1"/>
</dbReference>
<dbReference type="InterPro" id="IPR013320">
    <property type="entry name" value="ConA-like_dom_sf"/>
</dbReference>
<dbReference type="SMART" id="SM00042">
    <property type="entry name" value="CUB"/>
    <property type="match status" value="1"/>
</dbReference>
<dbReference type="Pfam" id="PF00089">
    <property type="entry name" value="Trypsin"/>
    <property type="match status" value="1"/>
</dbReference>
<dbReference type="CDD" id="cd00041">
    <property type="entry name" value="CUB"/>
    <property type="match status" value="1"/>
</dbReference>
<dbReference type="FunFam" id="2.40.10.10:FF:000007">
    <property type="entry name" value="Transmembrane serine protease 7"/>
    <property type="match status" value="1"/>
</dbReference>
<dbReference type="InterPro" id="IPR023415">
    <property type="entry name" value="LDLR_class-A_CS"/>
</dbReference>
<reference evidence="7" key="2">
    <citation type="submission" date="2025-09" db="UniProtKB">
        <authorList>
            <consortium name="Ensembl"/>
        </authorList>
    </citation>
    <scope>IDENTIFICATION</scope>
</reference>
<dbReference type="Pfam" id="PF00057">
    <property type="entry name" value="Ldl_recept_a"/>
    <property type="match status" value="2"/>
</dbReference>
<dbReference type="Gene3D" id="2.60.120.290">
    <property type="entry name" value="Spermadhesin, CUB domain"/>
    <property type="match status" value="1"/>
</dbReference>
<accession>A0A3B3C1K1</accession>
<dbReference type="SUPFAM" id="SSF49899">
    <property type="entry name" value="Concanavalin A-like lectins/glucanases"/>
    <property type="match status" value="1"/>
</dbReference>
<dbReference type="Pfam" id="PF00431">
    <property type="entry name" value="CUB"/>
    <property type="match status" value="1"/>
</dbReference>
<dbReference type="Gene3D" id="2.60.120.200">
    <property type="match status" value="1"/>
</dbReference>
<dbReference type="Pfam" id="PF00629">
    <property type="entry name" value="MAM"/>
    <property type="match status" value="1"/>
</dbReference>
<dbReference type="PROSITE" id="PS00134">
    <property type="entry name" value="TRYPSIN_HIS"/>
    <property type="match status" value="1"/>
</dbReference>
<feature type="disulfide bond" evidence="3">
    <location>
        <begin position="378"/>
        <end position="393"/>
    </location>
</feature>
<dbReference type="InterPro" id="IPR009003">
    <property type="entry name" value="Peptidase_S1_PA"/>
</dbReference>
<dbReference type="AlphaFoldDB" id="A0A3B3C1K1"/>
<dbReference type="PaxDb" id="30732-ENSOMEP00000011178"/>
<dbReference type="SUPFAM" id="SSF57424">
    <property type="entry name" value="LDL receptor-like module"/>
    <property type="match status" value="2"/>
</dbReference>
<keyword evidence="1" id="KW-0677">Repeat</keyword>
<dbReference type="InterPro" id="IPR001254">
    <property type="entry name" value="Trypsin_dom"/>
</dbReference>
<reference evidence="7" key="1">
    <citation type="submission" date="2025-08" db="UniProtKB">
        <authorList>
            <consortium name="Ensembl"/>
        </authorList>
    </citation>
    <scope>IDENTIFICATION</scope>
</reference>
<dbReference type="GO" id="GO:0006508">
    <property type="term" value="P:proteolysis"/>
    <property type="evidence" value="ECO:0007669"/>
    <property type="project" value="InterPro"/>
</dbReference>
<dbReference type="PROSITE" id="PS50240">
    <property type="entry name" value="TRYPSIN_DOM"/>
    <property type="match status" value="1"/>
</dbReference>
<dbReference type="SUPFAM" id="SSF49854">
    <property type="entry name" value="Spermadhesin, CUB domain"/>
    <property type="match status" value="1"/>
</dbReference>
<dbReference type="SMART" id="SM00192">
    <property type="entry name" value="LDLa"/>
    <property type="match status" value="2"/>
</dbReference>
<dbReference type="InterPro" id="IPR043504">
    <property type="entry name" value="Peptidase_S1_PA_chymotrypsin"/>
</dbReference>
<evidence type="ECO:0000256" key="2">
    <source>
        <dbReference type="ARBA" id="ARBA00023157"/>
    </source>
</evidence>
<dbReference type="STRING" id="30732.ENSOMEP00000011178"/>
<dbReference type="Proteomes" id="UP000261560">
    <property type="component" value="Unplaced"/>
</dbReference>
<dbReference type="PANTHER" id="PTHR24252">
    <property type="entry name" value="ACROSIN-RELATED"/>
    <property type="match status" value="1"/>
</dbReference>
<dbReference type="GO" id="GO:0016020">
    <property type="term" value="C:membrane"/>
    <property type="evidence" value="ECO:0007669"/>
    <property type="project" value="InterPro"/>
</dbReference>
<dbReference type="Ensembl" id="ENSOMET00000018169.1">
    <property type="protein sequence ID" value="ENSOMEP00000011178.1"/>
    <property type="gene ID" value="ENSOMEG00000012490.1"/>
</dbReference>
<dbReference type="PANTHER" id="PTHR24252:SF16">
    <property type="entry name" value="TRANSMEMBRANE SERINE PROTEASE 15"/>
    <property type="match status" value="1"/>
</dbReference>
<dbReference type="SUPFAM" id="SSF50494">
    <property type="entry name" value="Trypsin-like serine proteases"/>
    <property type="match status" value="1"/>
</dbReference>
<feature type="disulfide bond" evidence="3">
    <location>
        <begin position="366"/>
        <end position="384"/>
    </location>
</feature>
<dbReference type="GO" id="GO:0004252">
    <property type="term" value="F:serine-type endopeptidase activity"/>
    <property type="evidence" value="ECO:0007669"/>
    <property type="project" value="InterPro"/>
</dbReference>
<dbReference type="CDD" id="cd00112">
    <property type="entry name" value="LDLa"/>
    <property type="match status" value="2"/>
</dbReference>
<dbReference type="InterPro" id="IPR018114">
    <property type="entry name" value="TRYPSIN_HIS"/>
</dbReference>
<evidence type="ECO:0000256" key="1">
    <source>
        <dbReference type="ARBA" id="ARBA00022737"/>
    </source>
</evidence>
<sequence>SCPPGHSLCSDGSVCVLTDVLCDGVSDCPDGSDESSSRCTTCDGQFVLGGSNGTFKSSETETYRNNSNCRWIIQEKLSCNFEQGFCFWRQTQENLDTWIRTNVPTFPPLTGPNFDHTFGNSSFYIVTSMSPGQWLKSFMINSLPLAPSSHPMCLSFYHMFGEDVYRLRVLLRASQPESTEVVLFHKEGNFGDNWNYGQITLNLTTETTVVFEAQKKGGMQNDIALDDISLTSEACGPAPPEPTNVPADCGGPFDLWEPNSTFASPNYPQSYGDGAELWTLHAKEGQNIQLHFLDFDVEATYDVVEVRDGAGPNSTLLVLSGSDGPAHDLYSTANQMTVWFYTDSGGSGRGFRANFTAPCAIGQFQCQTGACIHGDRQCDGVADCPDGYDEADCVCGDTWHPRLSDFICQYLGYETCSSGEVVSLNCSNQVVGGANAEKGAWPWMVSLHWRGRHACGASLISRDWLLTAAHCVYKNTHLQYWSAVLGLHAQSAMNSQEVQIRQVDRIIINKKYDRRTKEADIAMMHLQQPVNFTEGQHFPAGRRCFIAGWDVLQEAEVPLVDQEECQRLLPEYTFTSSMLCAGYPEGGVDSCQLTGVTSFGVGCGRPERPGAYARVSAFASWIAE</sequence>
<feature type="domain" description="MAM" evidence="5">
    <location>
        <begin position="77"/>
        <end position="237"/>
    </location>
</feature>
<feature type="disulfide bond" evidence="3">
    <location>
        <begin position="359"/>
        <end position="371"/>
    </location>
</feature>
<evidence type="ECO:0000259" key="6">
    <source>
        <dbReference type="PROSITE" id="PS50240"/>
    </source>
</evidence>
<dbReference type="CDD" id="cd00190">
    <property type="entry name" value="Tryp_SPc"/>
    <property type="match status" value="1"/>
</dbReference>
<evidence type="ECO:0000313" key="7">
    <source>
        <dbReference type="Ensembl" id="ENSOMEP00000011178.1"/>
    </source>
</evidence>